<evidence type="ECO:0000313" key="3">
    <source>
        <dbReference type="EMBL" id="USW48842.1"/>
    </source>
</evidence>
<feature type="domain" description="NACHT" evidence="2">
    <location>
        <begin position="84"/>
        <end position="244"/>
    </location>
</feature>
<proteinExistence type="predicted"/>
<reference evidence="3" key="1">
    <citation type="submission" date="2022-06" db="EMBL/GenBank/DDBJ databases">
        <title>Complete genome sequences of two strains of the flax pathogen Septoria linicola.</title>
        <authorList>
            <person name="Lapalu N."/>
            <person name="Simon A."/>
            <person name="Demenou B."/>
            <person name="Paumier D."/>
            <person name="Guillot M.-P."/>
            <person name="Gout L."/>
            <person name="Valade R."/>
        </authorList>
    </citation>
    <scope>NUCLEOTIDE SEQUENCE</scope>
    <source>
        <strain evidence="3">SE15195</strain>
    </source>
</reference>
<dbReference type="InterPro" id="IPR027417">
    <property type="entry name" value="P-loop_NTPase"/>
</dbReference>
<dbReference type="SUPFAM" id="SSF52540">
    <property type="entry name" value="P-loop containing nucleoside triphosphate hydrolases"/>
    <property type="match status" value="1"/>
</dbReference>
<name>A0A9Q9EGI3_9PEZI</name>
<keyword evidence="4" id="KW-1185">Reference proteome</keyword>
<keyword evidence="3" id="KW-0378">Hydrolase</keyword>
<evidence type="ECO:0000256" key="1">
    <source>
        <dbReference type="ARBA" id="ARBA00022737"/>
    </source>
</evidence>
<organism evidence="3 4">
    <name type="scientific">Septoria linicola</name>
    <dbReference type="NCBI Taxonomy" id="215465"/>
    <lineage>
        <taxon>Eukaryota</taxon>
        <taxon>Fungi</taxon>
        <taxon>Dikarya</taxon>
        <taxon>Ascomycota</taxon>
        <taxon>Pezizomycotina</taxon>
        <taxon>Dothideomycetes</taxon>
        <taxon>Dothideomycetidae</taxon>
        <taxon>Mycosphaerellales</taxon>
        <taxon>Mycosphaerellaceae</taxon>
        <taxon>Septoria</taxon>
    </lineage>
</organism>
<protein>
    <submittedName>
        <fullName evidence="3">NACHT nucleoside triphosphatase, P-loop containing nucleoside triphosphate hydrolase</fullName>
    </submittedName>
</protein>
<dbReference type="Gene3D" id="3.40.50.300">
    <property type="entry name" value="P-loop containing nucleotide triphosphate hydrolases"/>
    <property type="match status" value="1"/>
</dbReference>
<dbReference type="PROSITE" id="PS50837">
    <property type="entry name" value="NACHT"/>
    <property type="match status" value="1"/>
</dbReference>
<dbReference type="InterPro" id="IPR056884">
    <property type="entry name" value="NPHP3-like_N"/>
</dbReference>
<evidence type="ECO:0000259" key="2">
    <source>
        <dbReference type="PROSITE" id="PS50837"/>
    </source>
</evidence>
<dbReference type="GO" id="GO:0016787">
    <property type="term" value="F:hydrolase activity"/>
    <property type="evidence" value="ECO:0007669"/>
    <property type="project" value="UniProtKB-KW"/>
</dbReference>
<dbReference type="AlphaFoldDB" id="A0A9Q9EGI3"/>
<evidence type="ECO:0000313" key="4">
    <source>
        <dbReference type="Proteomes" id="UP001056384"/>
    </source>
</evidence>
<dbReference type="PANTHER" id="PTHR10039:SF5">
    <property type="entry name" value="NACHT DOMAIN-CONTAINING PROTEIN"/>
    <property type="match status" value="1"/>
</dbReference>
<dbReference type="InterPro" id="IPR007111">
    <property type="entry name" value="NACHT_NTPase"/>
</dbReference>
<dbReference type="Proteomes" id="UP001056384">
    <property type="component" value="Chromosome 2"/>
</dbReference>
<sequence>MKHNSPGEGPVTVYRNLSAEILLDSFAYDGMHRFQERPLDAFHGTYEWLLEATDQEPSEPPSYLQTLEQKSALRLQEWLRNHDDIFWIAGKPGAGKSTLMRWLARHKRTLDLLTEWANGPVVIASYFAWKAGSSLEKSWPGLLRSILFQIIDNDNLLASTCSLGTRRVVDLPIGFQSSWTSTELMQMLRAIFQATERRQFVLFIDGLDEFNDSHSMDHLSLAGHIQDMGKHPSVKIYVASRPDSVIFGTTPTDCHITDVRDEIGAHSEPALSLHTVNGRDISLMIKKQFSDDKQLRQMNIDHDMLIHLGSRVQAAAQGVFLWVVLAVRSIRRGILSGDSHDALHARLRAFPTEVEAFVASLYERIEPVYHKLSAQLFLLLARASRSRGNRRDVPSAWVDFLGRFANDEDFALKRPVLTGKTSPEISWDDHAQRGQMIASKCGGDLVTINQWTHVTSDGDLLKVSDISLAHRTVLDFIDKSHQVLSTAAGSSFHPVLALMSIGLGHAKEAITAKDFTRLVLRLIVSSIRHSIESESPHFAKMIAILLETDRAGMSLFASAMNLHWSRVYFEADSDGHRLDMMQRNKSQADMDDVFWHFVRPSWMQTSNACRSFWLECSLIPVYVVSFSKRRPNLDTTITLLRSVTDPNEQLTRQEFNPYSVWQVWVAHMVCVILGHTTGQHFAEEDDWRHFTIITEEFLKCGANPDIKADKYPLIAPELYDYILDPRDQYDIERLRRAGEPQPTEVPLCYDTCLALRDLLHKYTEAKKTKVVEELREDVQSTCSDCVPGCRCSQCVVA</sequence>
<dbReference type="Pfam" id="PF24883">
    <property type="entry name" value="NPHP3_N"/>
    <property type="match status" value="1"/>
</dbReference>
<gene>
    <name evidence="3" type="ORF">Slin15195_G021610</name>
</gene>
<dbReference type="OrthoDB" id="443402at2759"/>
<accession>A0A9Q9EGI3</accession>
<keyword evidence="1" id="KW-0677">Repeat</keyword>
<dbReference type="EMBL" id="CP099419">
    <property type="protein sequence ID" value="USW48842.1"/>
    <property type="molecule type" value="Genomic_DNA"/>
</dbReference>
<dbReference type="PANTHER" id="PTHR10039">
    <property type="entry name" value="AMELOGENIN"/>
    <property type="match status" value="1"/>
</dbReference>